<sequence length="2096" mass="232112">MAEDRASRAERKRFEAEVASVLQSFEKAKEWADLSNCLQKLHKAFQRPSKLTVVPLKEVVSKRLAQCLNPALPSGVHTKTLETYACIFDRIKTDGLCADLAMYSSGLFPFFQNAATHVKPLFLDVLERHYIPLGHRLLPCLTGLLVCLLPGVEDEKTDSYDRVFSTILRIGECVGEGNFMCALWLILLRTSRTRLPALTVLSSKMAPSLPDMAPDRIDLLLPERGVLVLRSFETVFEDTNVLVKRSLLDLLIKHFPFSSHIFAYDQKVRLLRSALKLFTQREWSLTRRLIQWLTHQTDSMDTIDLSYFKTQVRSELCMAMREELRCQPKTESAAVLPLHVLEIFLTEVEGVSGVVMRDLNVAVLVYTKRESSGASWSKAVLEEAQALFHPRTTDPMWVWESLDKLLQDQLHSEEPKSCIEALHLSALYMDKVLTEADQPTYDWNLFNLLTRAIKALRLISPSYEHLSQLYDTLTFSMNLLTRLQHIRTAPVDPNHPAIPTMPPSLVSPGALYVSPPSALVQVEKEFLEGIDSFLEYFEVVVRGLHASPAQATETILQSYELLSNLLVGLCKVENCLATQAPRGQTPWTELPRWLMAILACCQVSEVAICCRAIRTFVDLLQEGLSEVRVNYIILETAHCDDVVSHLWECLGEAFEGSHSEVVTLLLDLHRLTEPLRPDVVGKVLAASLTDPSPETRLHSVNRYATLWKYSHIQQPEQEVFPAAMKLVLDCLDATEPGLRHASRSWVSHATHHLPHLLDPLFEELLAKDTARTQPPARTYIAQYDTARILYVFEKLSAVLRSEQHLLLEQMHTNYVSYHILWHNAHQTVCLPADASPSSQPPNNRLSPSFASQGSLPLLAEEGGPSATVMVRGGGDKGDEMELQCGELAVVDYVDLSVVTALRFVQGECGEDADETFVQQNAAIRAMATEFLKSFLSYVQGHQAMEVSCMMAEPLLEILSKVIRSHNTVMQVQLLGLLRIVMSKSHAPGPSTHELAQRLGKRADNIEKEEREKAKEKPKELPPLPSELSEPSTTSQPPHKHNPPSYPASTLSPPIHQHQQTPGGPPSASSASATSGLSPPTSPGIPGASSSAFGGGGNGNGSLDELRVGRTISATAATEFALQRAENMAARGEMGEGYEGAEGSGRLSLPHHVTSAPGGRKSRIGVAQDLPSQSATLTASLRAKKEQLMSVGPLARSSMVVPTLLKGLWVERDQAVHSSPLGHFVEFVVFTIRYVPPSSFTSVCTAFIQPLCELIRRYTRRDNIVAVLHFMSGLLGVVEHFIEHCGSSGAQLFAGTDSEPSSFTLLDLFTWGSGETQAHKALSQQPLSPALHSSEKESQENTARAFVKLVPLLVMSAVEATGTPAFNQLDRERMGVTPRPEGAVASAARSEDNPGNLDTKRNLEAVRKQVVDLADMIFERFPRVFLEGCLQVWQLTLASNRESCAPLLRILRRMETATLEALVTSLHDVIETVLRHASKGGPGRKDPQALTVHTGGRLSESVMFHFAYCIILKCGRPPQEVDATWSVVLRILSVLLSMSRQPLSYLYLLSIIESLDSQHPAKDHLLVTKKVRKDLTELMSSCVYIASRQFYSKVTNASHPSTYELTPPLPPSVDAVERCLHLRTRLPNTPPGMQPSQDPGDISALQALGAITICCARIGAINRRTGITTIFLAALCETLPSWLLPLLHNHSTQGLHHRYLIMTLLSYLPYSLYPPCLPAIKKTVLDVLATPTFFQMDRRTLRCWTGILQRVVADDFQKIDGYVAFPHSGVFTSREADVQARARWLKRISFIVYSCPTDTFQIQLPFILERLVENLRMTGANTLHEQVFLCMRVLLVSISPHFLTPVWPVLLTELIKVLSQPPASPKDAPLTLAALKVVDLASLLELPEFHLHQWMFLNDLVRNNVHSPASGSGSGSGTRASPSDASDADENTSDWFRPFSSLLIDTCSTKKSRPPPPSTPPPSAQAASPAHSHPHPHPPGTTHGVDLSERLRVLKNQKMAYDDQMGGEEEIESTRTPLITARDAKSLDVVAGAATALDDNSVVNTICKLKIDTEALTRSIEDDFLELPDVFLDFGSPLQPRHLLARLWDDYRSGFDI</sequence>
<dbReference type="Pfam" id="PF24598">
    <property type="entry name" value="DOP1_C"/>
    <property type="match status" value="1"/>
</dbReference>
<dbReference type="Pfam" id="PF04118">
    <property type="entry name" value="Dopey_N"/>
    <property type="match status" value="1"/>
</dbReference>
<dbReference type="VEuPathDB" id="CryptoDB:Vbra_10862"/>
<dbReference type="InterPro" id="IPR056457">
    <property type="entry name" value="DOP1_C"/>
</dbReference>
<dbReference type="EMBL" id="CDMY01000013">
    <property type="protein sequence ID" value="CEL91710.1"/>
    <property type="molecule type" value="Genomic_DNA"/>
</dbReference>
<evidence type="ECO:0000259" key="6">
    <source>
        <dbReference type="Pfam" id="PF24598"/>
    </source>
</evidence>
<evidence type="ECO:0000313" key="8">
    <source>
        <dbReference type="Proteomes" id="UP000041254"/>
    </source>
</evidence>
<dbReference type="PANTHER" id="PTHR14042">
    <property type="entry name" value="DOPEY-RELATED"/>
    <property type="match status" value="1"/>
</dbReference>
<dbReference type="SUPFAM" id="SSF48371">
    <property type="entry name" value="ARM repeat"/>
    <property type="match status" value="2"/>
</dbReference>
<dbReference type="InterPro" id="IPR040314">
    <property type="entry name" value="DOP1"/>
</dbReference>
<feature type="domain" description="DOP1-like C-terminal" evidence="6">
    <location>
        <begin position="1719"/>
        <end position="1900"/>
    </location>
</feature>
<dbReference type="Proteomes" id="UP000041254">
    <property type="component" value="Unassembled WGS sequence"/>
</dbReference>
<feature type="compositionally biased region" description="Pro residues" evidence="4">
    <location>
        <begin position="1953"/>
        <end position="1962"/>
    </location>
</feature>
<dbReference type="GO" id="GO:0015031">
    <property type="term" value="P:protein transport"/>
    <property type="evidence" value="ECO:0007669"/>
    <property type="project" value="UniProtKB-KW"/>
</dbReference>
<dbReference type="InterPro" id="IPR011989">
    <property type="entry name" value="ARM-like"/>
</dbReference>
<dbReference type="OMA" id="KEHFLAC"/>
<dbReference type="GO" id="GO:0006895">
    <property type="term" value="P:Golgi to endosome transport"/>
    <property type="evidence" value="ECO:0007669"/>
    <property type="project" value="InterPro"/>
</dbReference>
<dbReference type="PhylomeDB" id="A0A0G4E927"/>
<feature type="compositionally biased region" description="Polar residues" evidence="4">
    <location>
        <begin position="1046"/>
        <end position="1059"/>
    </location>
</feature>
<dbReference type="STRING" id="1169540.A0A0G4E927"/>
<dbReference type="InterPro" id="IPR007249">
    <property type="entry name" value="DOP1_N"/>
</dbReference>
<feature type="region of interest" description="Disordered" evidence="4">
    <location>
        <begin position="1132"/>
        <end position="1166"/>
    </location>
</feature>
<feature type="domain" description="DOP1 N-terminal" evidence="5">
    <location>
        <begin position="9"/>
        <end position="296"/>
    </location>
</feature>
<evidence type="ECO:0000256" key="1">
    <source>
        <dbReference type="ARBA" id="ARBA00022448"/>
    </source>
</evidence>
<feature type="compositionally biased region" description="Low complexity" evidence="4">
    <location>
        <begin position="1065"/>
        <end position="1091"/>
    </location>
</feature>
<dbReference type="PANTHER" id="PTHR14042:SF24">
    <property type="entry name" value="PROTEIN DOPEY-1 HOMOLOG"/>
    <property type="match status" value="1"/>
</dbReference>
<name>A0A0G4E927_VITBC</name>
<evidence type="ECO:0000256" key="4">
    <source>
        <dbReference type="SAM" id="MobiDB-lite"/>
    </source>
</evidence>
<proteinExistence type="inferred from homology"/>
<gene>
    <name evidence="7" type="ORF">Vbra_10862</name>
</gene>
<accession>A0A0G4E927</accession>
<keyword evidence="2" id="KW-0653">Protein transport</keyword>
<evidence type="ECO:0000256" key="2">
    <source>
        <dbReference type="ARBA" id="ARBA00022927"/>
    </source>
</evidence>
<dbReference type="GO" id="GO:0005829">
    <property type="term" value="C:cytosol"/>
    <property type="evidence" value="ECO:0007669"/>
    <property type="project" value="GOC"/>
</dbReference>
<feature type="compositionally biased region" description="Basic and acidic residues" evidence="4">
    <location>
        <begin position="1008"/>
        <end position="1019"/>
    </location>
</feature>
<feature type="region of interest" description="Disordered" evidence="4">
    <location>
        <begin position="1945"/>
        <end position="1985"/>
    </location>
</feature>
<keyword evidence="8" id="KW-1185">Reference proteome</keyword>
<feature type="region of interest" description="Disordered" evidence="4">
    <location>
        <begin position="1008"/>
        <end position="1103"/>
    </location>
</feature>
<keyword evidence="1" id="KW-0813">Transport</keyword>
<dbReference type="InterPro" id="IPR016024">
    <property type="entry name" value="ARM-type_fold"/>
</dbReference>
<organism evidence="7 8">
    <name type="scientific">Vitrella brassicaformis (strain CCMP3155)</name>
    <dbReference type="NCBI Taxonomy" id="1169540"/>
    <lineage>
        <taxon>Eukaryota</taxon>
        <taxon>Sar</taxon>
        <taxon>Alveolata</taxon>
        <taxon>Colpodellida</taxon>
        <taxon>Vitrellaceae</taxon>
        <taxon>Vitrella</taxon>
    </lineage>
</organism>
<evidence type="ECO:0000256" key="3">
    <source>
        <dbReference type="ARBA" id="ARBA00046326"/>
    </source>
</evidence>
<feature type="region of interest" description="Disordered" evidence="4">
    <location>
        <begin position="1907"/>
        <end position="1933"/>
    </location>
</feature>
<feature type="compositionally biased region" description="Low complexity" evidence="4">
    <location>
        <begin position="1907"/>
        <end position="1922"/>
    </location>
</feature>
<comment type="similarity">
    <text evidence="3">Belongs to the DOP1 family.</text>
</comment>
<dbReference type="OrthoDB" id="297643at2759"/>
<protein>
    <submittedName>
        <fullName evidence="7">Uncharacterized protein</fullName>
    </submittedName>
</protein>
<dbReference type="InParanoid" id="A0A0G4E927"/>
<dbReference type="GO" id="GO:0005802">
    <property type="term" value="C:trans-Golgi network"/>
    <property type="evidence" value="ECO:0007669"/>
    <property type="project" value="TreeGrafter"/>
</dbReference>
<reference evidence="7 8" key="1">
    <citation type="submission" date="2014-11" db="EMBL/GenBank/DDBJ databases">
        <authorList>
            <person name="Zhu J."/>
            <person name="Qi W."/>
            <person name="Song R."/>
        </authorList>
    </citation>
    <scope>NUCLEOTIDE SEQUENCE [LARGE SCALE GENOMIC DNA]</scope>
</reference>
<evidence type="ECO:0000259" key="5">
    <source>
        <dbReference type="Pfam" id="PF04118"/>
    </source>
</evidence>
<dbReference type="Gene3D" id="1.25.10.10">
    <property type="entry name" value="Leucine-rich Repeat Variant"/>
    <property type="match status" value="1"/>
</dbReference>
<evidence type="ECO:0000313" key="7">
    <source>
        <dbReference type="EMBL" id="CEL91710.1"/>
    </source>
</evidence>
<dbReference type="GO" id="GO:0005768">
    <property type="term" value="C:endosome"/>
    <property type="evidence" value="ECO:0007669"/>
    <property type="project" value="TreeGrafter"/>
</dbReference>